<dbReference type="EMBL" id="CP063458">
    <property type="protein sequence ID" value="QOV92021.1"/>
    <property type="molecule type" value="Genomic_DNA"/>
</dbReference>
<protein>
    <submittedName>
        <fullName evidence="5">DNA translocase FtsK</fullName>
    </submittedName>
</protein>
<dbReference type="PANTHER" id="PTHR22683">
    <property type="entry name" value="SPORULATION PROTEIN RELATED"/>
    <property type="match status" value="1"/>
</dbReference>
<dbReference type="Proteomes" id="UP000593765">
    <property type="component" value="Chromosome"/>
</dbReference>
<dbReference type="CDD" id="cd01127">
    <property type="entry name" value="TrwB_TraG_TraD_VirD4"/>
    <property type="match status" value="1"/>
</dbReference>
<keyword evidence="2 3" id="KW-0067">ATP-binding</keyword>
<name>A0A7M2X4P4_9BACT</name>
<dbReference type="Gene3D" id="3.40.50.300">
    <property type="entry name" value="P-loop containing nucleotide triphosphate hydrolases"/>
    <property type="match status" value="1"/>
</dbReference>
<organism evidence="5 6">
    <name type="scientific">Humisphaera borealis</name>
    <dbReference type="NCBI Taxonomy" id="2807512"/>
    <lineage>
        <taxon>Bacteria</taxon>
        <taxon>Pseudomonadati</taxon>
        <taxon>Planctomycetota</taxon>
        <taxon>Phycisphaerae</taxon>
        <taxon>Tepidisphaerales</taxon>
        <taxon>Tepidisphaeraceae</taxon>
        <taxon>Humisphaera</taxon>
    </lineage>
</organism>
<evidence type="ECO:0000313" key="6">
    <source>
        <dbReference type="Proteomes" id="UP000593765"/>
    </source>
</evidence>
<dbReference type="SUPFAM" id="SSF52540">
    <property type="entry name" value="P-loop containing nucleoside triphosphate hydrolases"/>
    <property type="match status" value="1"/>
</dbReference>
<keyword evidence="1 3" id="KW-0547">Nucleotide-binding</keyword>
<dbReference type="Gene3D" id="3.30.980.40">
    <property type="match status" value="1"/>
</dbReference>
<dbReference type="PROSITE" id="PS50901">
    <property type="entry name" value="FTSK"/>
    <property type="match status" value="1"/>
</dbReference>
<dbReference type="InterPro" id="IPR027417">
    <property type="entry name" value="P-loop_NTPase"/>
</dbReference>
<dbReference type="GO" id="GO:0005524">
    <property type="term" value="F:ATP binding"/>
    <property type="evidence" value="ECO:0007669"/>
    <property type="project" value="UniProtKB-UniRule"/>
</dbReference>
<accession>A0A7M2X4P4</accession>
<dbReference type="GO" id="GO:0003677">
    <property type="term" value="F:DNA binding"/>
    <property type="evidence" value="ECO:0007669"/>
    <property type="project" value="InterPro"/>
</dbReference>
<dbReference type="RefSeq" id="WP_206295347.1">
    <property type="nucleotide sequence ID" value="NZ_CP063458.1"/>
</dbReference>
<evidence type="ECO:0000256" key="2">
    <source>
        <dbReference type="ARBA" id="ARBA00022840"/>
    </source>
</evidence>
<evidence type="ECO:0000259" key="4">
    <source>
        <dbReference type="PROSITE" id="PS50901"/>
    </source>
</evidence>
<feature type="domain" description="FtsK" evidence="4">
    <location>
        <begin position="778"/>
        <end position="966"/>
    </location>
</feature>
<gene>
    <name evidence="5" type="ORF">IPV69_11975</name>
</gene>
<dbReference type="AlphaFoldDB" id="A0A7M2X4P4"/>
<feature type="binding site" evidence="3">
    <location>
        <begin position="797"/>
        <end position="804"/>
    </location>
    <ligand>
        <name>ATP</name>
        <dbReference type="ChEBI" id="CHEBI:30616"/>
    </ligand>
</feature>
<evidence type="ECO:0000313" key="5">
    <source>
        <dbReference type="EMBL" id="QOV92021.1"/>
    </source>
</evidence>
<evidence type="ECO:0000256" key="1">
    <source>
        <dbReference type="ARBA" id="ARBA00022741"/>
    </source>
</evidence>
<dbReference type="KEGG" id="hbs:IPV69_11975"/>
<dbReference type="Pfam" id="PF01580">
    <property type="entry name" value="FtsK_SpoIIIE"/>
    <property type="match status" value="2"/>
</dbReference>
<evidence type="ECO:0000256" key="3">
    <source>
        <dbReference type="PROSITE-ProRule" id="PRU00289"/>
    </source>
</evidence>
<keyword evidence="6" id="KW-1185">Reference proteome</keyword>
<sequence>MPSLNASASDWLLERVREVQASPDVTAARKIAVLLAAAGYGKTHLFGRVADALGGDVLFAFVGPIFEAQLARPLQHIVWNVVEALFDAPAGGGPPWIEQLLARLCRPSFEAYFKQLPDLLRTRHQTLWQRLQTDHLAALEIIRSVAEPSAYRRLAESIARAFPGLRNEIVRALALAWSPDGADVRRWLRGDDLPEQECARLGLSQTPPEPERVIEAIATMLQRIGVPLVICCDQLEAVLKDPEVGPINLSNGLVALLHSVPNTLIVLGCLEDAWSVVIANKVHESFFDRVHKPQKLATLSAGHAVDLVRRRVMAWDGNLAKGGTWPIAVESIQAYANARPRAPRALLQECRNAIDEWLSTGKEPVTLGNTPPPPFPEVFIQHWNTELAAMQKKAKSPVDIQEAQLFQSVKYAIEIARVANHLPPGMRVIDAIDGAIKPSGNDPRPSVGVRLEAGGKTFKVIVAVTKRDAGTAFGSYMTALTDAIKPKAVVGAVVVRPYAELNVGPHTAARKTYDKAIADGKLRPFALGSERFTFDQLECLFSILTDADDGLPLGGRNLNRDDCVKLIAENGLIKGLKLLDHIFANWVELSAVQPSSDTPAIAVAVPAAPAVAGTPPAATPPPLPVAAGPARSVATVSGPPAAAAAELKPADIKPVDIASLVDQPQAWANRMLADITAKLLLYKLPVEPIRAQVGPTFARLMVRPADTTDINKVRNKATQLRVSLGLAAAPLIDFQPGFISIDIQLPRRQIVALAPLLGTRPANLVGQTAFPAGQDVAGQTHWLNLADPSSCHLLIAGTTGSGKSEFLKVMLGAMAHGMTPEQLQFILVDPKRVTFNLTGLSPYLLKPIAYDDEAVIPLLTECADEMERRYEKLASMHKSHVSELTGADSVPRIVLMFDEFADLMHDPIAKAEMEPLLKRLGAKARASGIHLVLGTQRTEASVVTPLLRSNLPGRVSLRVASEKDSMLILDAPGAAELLGKGDLLWKQGGDLLRLQSPFVSNVELEELLRVR</sequence>
<reference evidence="5 6" key="1">
    <citation type="submission" date="2020-10" db="EMBL/GenBank/DDBJ databases">
        <title>Wide distribution of Phycisphaera-like planctomycetes from WD2101 soil group in peatlands and genome analysis of the first cultivated representative.</title>
        <authorList>
            <person name="Dedysh S.N."/>
            <person name="Beletsky A.V."/>
            <person name="Ivanova A."/>
            <person name="Kulichevskaya I.S."/>
            <person name="Suzina N.E."/>
            <person name="Philippov D.A."/>
            <person name="Rakitin A.L."/>
            <person name="Mardanov A.V."/>
            <person name="Ravin N.V."/>
        </authorList>
    </citation>
    <scope>NUCLEOTIDE SEQUENCE [LARGE SCALE GENOMIC DNA]</scope>
    <source>
        <strain evidence="5 6">M1803</strain>
    </source>
</reference>
<dbReference type="PANTHER" id="PTHR22683:SF41">
    <property type="entry name" value="DNA TRANSLOCASE FTSK"/>
    <property type="match status" value="1"/>
</dbReference>
<dbReference type="InterPro" id="IPR002543">
    <property type="entry name" value="FtsK_dom"/>
</dbReference>
<proteinExistence type="predicted"/>
<dbReference type="InterPro" id="IPR050206">
    <property type="entry name" value="FtsK/SpoIIIE/SftA"/>
</dbReference>